<comment type="catalytic activity">
    <reaction evidence="7 8">
        <text>shikimate + NADP(+) = 3-dehydroshikimate + NADPH + H(+)</text>
        <dbReference type="Rhea" id="RHEA:17737"/>
        <dbReference type="ChEBI" id="CHEBI:15378"/>
        <dbReference type="ChEBI" id="CHEBI:16630"/>
        <dbReference type="ChEBI" id="CHEBI:36208"/>
        <dbReference type="ChEBI" id="CHEBI:57783"/>
        <dbReference type="ChEBI" id="CHEBI:58349"/>
        <dbReference type="EC" id="1.1.1.25"/>
    </reaction>
</comment>
<dbReference type="InterPro" id="IPR046346">
    <property type="entry name" value="Aminoacid_DH-like_N_sf"/>
</dbReference>
<evidence type="ECO:0000259" key="10">
    <source>
        <dbReference type="Pfam" id="PF08501"/>
    </source>
</evidence>
<evidence type="ECO:0000256" key="4">
    <source>
        <dbReference type="ARBA" id="ARBA00022857"/>
    </source>
</evidence>
<feature type="active site" description="Proton acceptor" evidence="8">
    <location>
        <position position="72"/>
    </location>
</feature>
<comment type="function">
    <text evidence="8">Involved in the biosynthesis of the chorismate, which leads to the biosynthesis of aromatic amino acids. Catalyzes the reversible NADPH linked reduction of 3-dehydroshikimate (DHSA) to yield shikimate (SA).</text>
</comment>
<feature type="binding site" evidence="8">
    <location>
        <position position="109"/>
    </location>
    <ligand>
        <name>shikimate</name>
        <dbReference type="ChEBI" id="CHEBI:36208"/>
    </ligand>
</feature>
<feature type="domain" description="SDH C-terminal" evidence="11">
    <location>
        <begin position="247"/>
        <end position="277"/>
    </location>
</feature>
<evidence type="ECO:0000259" key="11">
    <source>
        <dbReference type="Pfam" id="PF18317"/>
    </source>
</evidence>
<evidence type="ECO:0000256" key="8">
    <source>
        <dbReference type="HAMAP-Rule" id="MF_00222"/>
    </source>
</evidence>
<dbReference type="InterPro" id="IPR036291">
    <property type="entry name" value="NAD(P)-bd_dom_sf"/>
</dbReference>
<dbReference type="SUPFAM" id="SSF53223">
    <property type="entry name" value="Aminoacid dehydrogenase-like, N-terminal domain"/>
    <property type="match status" value="1"/>
</dbReference>
<dbReference type="GO" id="GO:0050661">
    <property type="term" value="F:NADP binding"/>
    <property type="evidence" value="ECO:0007669"/>
    <property type="project" value="InterPro"/>
</dbReference>
<feature type="binding site" evidence="8">
    <location>
        <position position="247"/>
    </location>
    <ligand>
        <name>NADP(+)</name>
        <dbReference type="ChEBI" id="CHEBI:58349"/>
    </ligand>
</feature>
<dbReference type="GO" id="GO:0008652">
    <property type="term" value="P:amino acid biosynthetic process"/>
    <property type="evidence" value="ECO:0007669"/>
    <property type="project" value="UniProtKB-KW"/>
</dbReference>
<dbReference type="InterPro" id="IPR013708">
    <property type="entry name" value="Shikimate_DH-bd_N"/>
</dbReference>
<dbReference type="EC" id="1.1.1.25" evidence="2 8"/>
<dbReference type="InterPro" id="IPR022893">
    <property type="entry name" value="Shikimate_DH_fam"/>
</dbReference>
<dbReference type="UniPathway" id="UPA00053">
    <property type="reaction ID" value="UER00087"/>
</dbReference>
<dbReference type="GO" id="GO:0009423">
    <property type="term" value="P:chorismate biosynthetic process"/>
    <property type="evidence" value="ECO:0007669"/>
    <property type="project" value="UniProtKB-UniRule"/>
</dbReference>
<dbReference type="PANTHER" id="PTHR21089">
    <property type="entry name" value="SHIKIMATE DEHYDROGENASE"/>
    <property type="match status" value="1"/>
</dbReference>
<dbReference type="NCBIfam" id="NF001310">
    <property type="entry name" value="PRK00258.1-2"/>
    <property type="match status" value="1"/>
</dbReference>
<evidence type="ECO:0000256" key="7">
    <source>
        <dbReference type="ARBA" id="ARBA00049442"/>
    </source>
</evidence>
<dbReference type="Pfam" id="PF18317">
    <property type="entry name" value="SDH_C"/>
    <property type="match status" value="1"/>
</dbReference>
<dbReference type="Gene3D" id="3.40.50.720">
    <property type="entry name" value="NAD(P)-binding Rossmann-like Domain"/>
    <property type="match status" value="1"/>
</dbReference>
<dbReference type="GO" id="GO:0005829">
    <property type="term" value="C:cytosol"/>
    <property type="evidence" value="ECO:0007669"/>
    <property type="project" value="TreeGrafter"/>
</dbReference>
<proteinExistence type="inferred from homology"/>
<feature type="binding site" evidence="8">
    <location>
        <position position="222"/>
    </location>
    <ligand>
        <name>NADP(+)</name>
        <dbReference type="ChEBI" id="CHEBI:58349"/>
    </ligand>
</feature>
<dbReference type="NCBIfam" id="TIGR00507">
    <property type="entry name" value="aroE"/>
    <property type="match status" value="1"/>
</dbReference>
<reference evidence="12" key="1">
    <citation type="submission" date="2019-02" db="EMBL/GenBank/DDBJ databases">
        <authorList>
            <person name="Gruber-Vodicka R. H."/>
            <person name="Seah K. B. B."/>
        </authorList>
    </citation>
    <scope>NUCLEOTIDE SEQUENCE</scope>
    <source>
        <strain evidence="13">BECK_BZ106</strain>
        <strain evidence="12">BECK_BZ15</strain>
    </source>
</reference>
<feature type="binding site" evidence="8">
    <location>
        <position position="68"/>
    </location>
    <ligand>
        <name>shikimate</name>
        <dbReference type="ChEBI" id="CHEBI:36208"/>
    </ligand>
</feature>
<dbReference type="CDD" id="cd01065">
    <property type="entry name" value="NAD_bind_Shikimate_DH"/>
    <property type="match status" value="1"/>
</dbReference>
<evidence type="ECO:0000313" key="12">
    <source>
        <dbReference type="EMBL" id="VFJ58547.1"/>
    </source>
</evidence>
<dbReference type="SUPFAM" id="SSF51735">
    <property type="entry name" value="NAD(P)-binding Rossmann-fold domains"/>
    <property type="match status" value="1"/>
</dbReference>
<comment type="similarity">
    <text evidence="8">Belongs to the shikimate dehydrogenase family.</text>
</comment>
<dbReference type="Gene3D" id="3.40.50.10860">
    <property type="entry name" value="Leucine Dehydrogenase, chain A, domain 1"/>
    <property type="match status" value="1"/>
</dbReference>
<evidence type="ECO:0000256" key="1">
    <source>
        <dbReference type="ARBA" id="ARBA00004871"/>
    </source>
</evidence>
<dbReference type="Pfam" id="PF01488">
    <property type="entry name" value="Shikimate_DH"/>
    <property type="match status" value="1"/>
</dbReference>
<dbReference type="HAMAP" id="MF_00222">
    <property type="entry name" value="Shikimate_DH_AroE"/>
    <property type="match status" value="1"/>
</dbReference>
<dbReference type="GO" id="GO:0004764">
    <property type="term" value="F:shikimate 3-dehydrogenase (NADP+) activity"/>
    <property type="evidence" value="ECO:0007669"/>
    <property type="project" value="UniProtKB-UniRule"/>
</dbReference>
<feature type="domain" description="Quinate/shikimate 5-dehydrogenase/glutamyl-tRNA reductase" evidence="9">
    <location>
        <begin position="123"/>
        <end position="200"/>
    </location>
</feature>
<evidence type="ECO:0000313" key="13">
    <source>
        <dbReference type="EMBL" id="VFJ62738.1"/>
    </source>
</evidence>
<evidence type="ECO:0000256" key="2">
    <source>
        <dbReference type="ARBA" id="ARBA00012962"/>
    </source>
</evidence>
<evidence type="ECO:0000256" key="5">
    <source>
        <dbReference type="ARBA" id="ARBA00023002"/>
    </source>
</evidence>
<feature type="domain" description="Shikimate dehydrogenase substrate binding N-terminal" evidence="10">
    <location>
        <begin position="13"/>
        <end position="95"/>
    </location>
</feature>
<comment type="subunit">
    <text evidence="8">Homodimer.</text>
</comment>
<name>A0A450SX91_9GAMM</name>
<feature type="binding site" evidence="8">
    <location>
        <position position="93"/>
    </location>
    <ligand>
        <name>shikimate</name>
        <dbReference type="ChEBI" id="CHEBI:36208"/>
    </ligand>
</feature>
<dbReference type="InterPro" id="IPR006151">
    <property type="entry name" value="Shikm_DH/Glu-tRNA_Rdtase"/>
</dbReference>
<keyword evidence="5 8" id="KW-0560">Oxidoreductase</keyword>
<feature type="binding site" evidence="8">
    <location>
        <begin position="134"/>
        <end position="138"/>
    </location>
    <ligand>
        <name>NADP(+)</name>
        <dbReference type="ChEBI" id="CHEBI:58349"/>
    </ligand>
</feature>
<keyword evidence="4 8" id="KW-0521">NADP</keyword>
<feature type="binding site" evidence="8">
    <location>
        <begin position="158"/>
        <end position="163"/>
    </location>
    <ligand>
        <name>NADP(+)</name>
        <dbReference type="ChEBI" id="CHEBI:58349"/>
    </ligand>
</feature>
<organism evidence="12">
    <name type="scientific">Candidatus Kentrum sp. FW</name>
    <dbReference type="NCBI Taxonomy" id="2126338"/>
    <lineage>
        <taxon>Bacteria</taxon>
        <taxon>Pseudomonadati</taxon>
        <taxon>Pseudomonadota</taxon>
        <taxon>Gammaproteobacteria</taxon>
        <taxon>Candidatus Kentrum</taxon>
    </lineage>
</organism>
<keyword evidence="3 8" id="KW-0028">Amino-acid biosynthesis</keyword>
<comment type="caution">
    <text evidence="8">Lacks conserved residue(s) required for the propagation of feature annotation.</text>
</comment>
<evidence type="ECO:0000256" key="3">
    <source>
        <dbReference type="ARBA" id="ARBA00022605"/>
    </source>
</evidence>
<comment type="pathway">
    <text evidence="1 8">Metabolic intermediate biosynthesis; chorismate biosynthesis; chorismate from D-erythrose 4-phosphate and phosphoenolpyruvate: step 4/7.</text>
</comment>
<dbReference type="AlphaFoldDB" id="A0A450SX91"/>
<feature type="binding site" evidence="8">
    <location>
        <position position="224"/>
    </location>
    <ligand>
        <name>shikimate</name>
        <dbReference type="ChEBI" id="CHEBI:36208"/>
    </ligand>
</feature>
<dbReference type="GO" id="GO:0019632">
    <property type="term" value="P:shikimate metabolic process"/>
    <property type="evidence" value="ECO:0007669"/>
    <property type="project" value="InterPro"/>
</dbReference>
<protein>
    <recommendedName>
        <fullName evidence="2 8">Shikimate dehydrogenase (NADP(+))</fullName>
        <shortName evidence="8">SDH</shortName>
        <ecNumber evidence="2 8">1.1.1.25</ecNumber>
    </recommendedName>
</protein>
<dbReference type="PANTHER" id="PTHR21089:SF1">
    <property type="entry name" value="BIFUNCTIONAL 3-DEHYDROQUINATE DEHYDRATASE_SHIKIMATE DEHYDROGENASE, CHLOROPLASTIC"/>
    <property type="match status" value="1"/>
</dbReference>
<dbReference type="EMBL" id="CAADEW010000083">
    <property type="protein sequence ID" value="VFJ58547.1"/>
    <property type="molecule type" value="Genomic_DNA"/>
</dbReference>
<accession>A0A450SX91</accession>
<sequence length="279" mass="30307">MMTERSRTDRYAVMGHPILHSKSPIIHARFAEQTGQSMEYSAIHVLPGEFAHAIAAFCAEGGKGLSITLPFKEEAKALVDVITPRAQRANAVNTIRLDSAGTKYGDNTDGIGFIRDLRRNRNMKVTKRRVLLLGAGGAARGVIGPLLDEHPHELVIANRTPEKAKELAKQFIADGPIKGCGLEELGSISFDLIINATSTSLTGEVPAIADTVLQPNGWCYDLMYDTNQPTAFVRWGEQHGASRSVDGLGMLVEQAAEAFYLWRGIWPDTSPVIAALRAS</sequence>
<feature type="binding site" evidence="8">
    <location>
        <begin position="21"/>
        <end position="23"/>
    </location>
    <ligand>
        <name>shikimate</name>
        <dbReference type="ChEBI" id="CHEBI:36208"/>
    </ligand>
</feature>
<dbReference type="GO" id="GO:0009073">
    <property type="term" value="P:aromatic amino acid family biosynthetic process"/>
    <property type="evidence" value="ECO:0007669"/>
    <property type="project" value="UniProtKB-KW"/>
</dbReference>
<gene>
    <name evidence="8" type="primary">aroE</name>
    <name evidence="12" type="ORF">BECKFW1821A_GA0114235_10838</name>
    <name evidence="13" type="ORF">BECKFW1821B_GA0114236_10768</name>
</gene>
<evidence type="ECO:0000259" key="9">
    <source>
        <dbReference type="Pfam" id="PF01488"/>
    </source>
</evidence>
<dbReference type="FunFam" id="3.40.50.720:FF:000104">
    <property type="entry name" value="Shikimate dehydrogenase (NADP(+))"/>
    <property type="match status" value="1"/>
</dbReference>
<feature type="binding site" evidence="8">
    <location>
        <position position="254"/>
    </location>
    <ligand>
        <name>shikimate</name>
        <dbReference type="ChEBI" id="CHEBI:36208"/>
    </ligand>
</feature>
<dbReference type="InterPro" id="IPR011342">
    <property type="entry name" value="Shikimate_DH"/>
</dbReference>
<dbReference type="FunFam" id="3.40.50.10860:FF:000006">
    <property type="entry name" value="Shikimate dehydrogenase (NADP(+))"/>
    <property type="match status" value="1"/>
</dbReference>
<keyword evidence="6 8" id="KW-0057">Aromatic amino acid biosynthesis</keyword>
<evidence type="ECO:0000256" key="6">
    <source>
        <dbReference type="ARBA" id="ARBA00023141"/>
    </source>
</evidence>
<dbReference type="Pfam" id="PF08501">
    <property type="entry name" value="Shikimate_dh_N"/>
    <property type="match status" value="1"/>
</dbReference>
<dbReference type="InterPro" id="IPR041121">
    <property type="entry name" value="SDH_C"/>
</dbReference>
<dbReference type="EMBL" id="CAADFD010000076">
    <property type="protein sequence ID" value="VFJ62738.1"/>
    <property type="molecule type" value="Genomic_DNA"/>
</dbReference>